<reference evidence="2" key="1">
    <citation type="journal article" date="2017" name="Nature">
        <title>The genome of Chenopodium quinoa.</title>
        <authorList>
            <person name="Jarvis D.E."/>
            <person name="Ho Y.S."/>
            <person name="Lightfoot D.J."/>
            <person name="Schmoeckel S.M."/>
            <person name="Li B."/>
            <person name="Borm T.J.A."/>
            <person name="Ohyanagi H."/>
            <person name="Mineta K."/>
            <person name="Michell C.T."/>
            <person name="Saber N."/>
            <person name="Kharbatia N.M."/>
            <person name="Rupper R.R."/>
            <person name="Sharp A.R."/>
            <person name="Dally N."/>
            <person name="Boughton B.A."/>
            <person name="Woo Y.H."/>
            <person name="Gao G."/>
            <person name="Schijlen E.G.W.M."/>
            <person name="Guo X."/>
            <person name="Momin A.A."/>
            <person name="Negrao S."/>
            <person name="Al-Babili S."/>
            <person name="Gehring C."/>
            <person name="Roessner U."/>
            <person name="Jung C."/>
            <person name="Murphy K."/>
            <person name="Arold S.T."/>
            <person name="Gojobori T."/>
            <person name="van der Linden C.G."/>
            <person name="van Loo E.N."/>
            <person name="Jellen E.N."/>
            <person name="Maughan P.J."/>
            <person name="Tester M."/>
        </authorList>
    </citation>
    <scope>NUCLEOTIDE SEQUENCE [LARGE SCALE GENOMIC DNA]</scope>
    <source>
        <strain evidence="2">cv. PI 614886</strain>
    </source>
</reference>
<dbReference type="OMA" id="YVRRRYE"/>
<dbReference type="PANTHER" id="PTHR46438:SF7">
    <property type="entry name" value="ALPHA_BETA-HYDROLASES SUPERFAMILY PROTEIN"/>
    <property type="match status" value="1"/>
</dbReference>
<evidence type="ECO:0000313" key="2">
    <source>
        <dbReference type="EnsemblPlants" id="AUR62032516-RA:cds"/>
    </source>
</evidence>
<feature type="domain" description="AB hydrolase-1" evidence="1">
    <location>
        <begin position="120"/>
        <end position="359"/>
    </location>
</feature>
<sequence>MSMATTISMAGAAASSSTFLSSPSRPSPSSPPYILQHHRQLNHGHGGSVSLNHRILFPCRPLQLPLSVSSTTTYTGSGEVLEVSEIKERSRKWQWKDRYSINYFVQSPLSADSGRRRPPLVLVHGFGASVPHWRRNITTLAQDHTVYAIDLLGFGASDKPAGFMYTMETWAGLLLDFLNEVVQEPAVLIGNSVGSLACVISAAGGMNNKAIVDDWRIKLLIPVLWLIDFLLKQKPIASALFERVKQRENLRNVLLSVYGCKESVDDTLVEIIKEPADGEGALDAFVSIVTGPPGASPVKLMPRITIPVLVLWGDQDPFTPLDGPVGRYFTSLPSSCRNVTLSVLSGVGHCPHDDRPALVHEKLLPWLSDLPAA</sequence>
<dbReference type="GO" id="GO:0015994">
    <property type="term" value="P:chlorophyll metabolic process"/>
    <property type="evidence" value="ECO:0007669"/>
    <property type="project" value="TreeGrafter"/>
</dbReference>
<dbReference type="InterPro" id="IPR029058">
    <property type="entry name" value="AB_hydrolase_fold"/>
</dbReference>
<dbReference type="Proteomes" id="UP000596660">
    <property type="component" value="Unplaced"/>
</dbReference>
<dbReference type="FunFam" id="3.40.50.1820:FF:000174">
    <property type="entry name" value="Predicted protein"/>
    <property type="match status" value="1"/>
</dbReference>
<dbReference type="AlphaFoldDB" id="A0A803MML5"/>
<dbReference type="InterPro" id="IPR000073">
    <property type="entry name" value="AB_hydrolase_1"/>
</dbReference>
<dbReference type="EnsemblPlants" id="AUR62032516-RA">
    <property type="protein sequence ID" value="AUR62032516-RA:cds"/>
    <property type="gene ID" value="AUR62032516"/>
</dbReference>
<dbReference type="Gene3D" id="3.40.50.1820">
    <property type="entry name" value="alpha/beta hydrolase"/>
    <property type="match status" value="1"/>
</dbReference>
<reference evidence="2" key="2">
    <citation type="submission" date="2021-03" db="UniProtKB">
        <authorList>
            <consortium name="EnsemblPlants"/>
        </authorList>
    </citation>
    <scope>IDENTIFICATION</scope>
</reference>
<evidence type="ECO:0000259" key="1">
    <source>
        <dbReference type="Pfam" id="PF12697"/>
    </source>
</evidence>
<dbReference type="SUPFAM" id="SSF53474">
    <property type="entry name" value="alpha/beta-Hydrolases"/>
    <property type="match status" value="1"/>
</dbReference>
<keyword evidence="3" id="KW-1185">Reference proteome</keyword>
<dbReference type="Pfam" id="PF12697">
    <property type="entry name" value="Abhydrolase_6"/>
    <property type="match status" value="1"/>
</dbReference>
<proteinExistence type="predicted"/>
<dbReference type="PRINTS" id="PR00111">
    <property type="entry name" value="ABHYDROLASE"/>
</dbReference>
<dbReference type="Gramene" id="AUR62032516-RA">
    <property type="protein sequence ID" value="AUR62032516-RA:cds"/>
    <property type="gene ID" value="AUR62032516"/>
</dbReference>
<accession>A0A803MML5</accession>
<protein>
    <recommendedName>
        <fullName evidence="1">AB hydrolase-1 domain-containing protein</fullName>
    </recommendedName>
</protein>
<organism evidence="2 3">
    <name type="scientific">Chenopodium quinoa</name>
    <name type="common">Quinoa</name>
    <dbReference type="NCBI Taxonomy" id="63459"/>
    <lineage>
        <taxon>Eukaryota</taxon>
        <taxon>Viridiplantae</taxon>
        <taxon>Streptophyta</taxon>
        <taxon>Embryophyta</taxon>
        <taxon>Tracheophyta</taxon>
        <taxon>Spermatophyta</taxon>
        <taxon>Magnoliopsida</taxon>
        <taxon>eudicotyledons</taxon>
        <taxon>Gunneridae</taxon>
        <taxon>Pentapetalae</taxon>
        <taxon>Caryophyllales</taxon>
        <taxon>Chenopodiaceae</taxon>
        <taxon>Chenopodioideae</taxon>
        <taxon>Atripliceae</taxon>
        <taxon>Chenopodium</taxon>
    </lineage>
</organism>
<dbReference type="GO" id="GO:0009507">
    <property type="term" value="C:chloroplast"/>
    <property type="evidence" value="ECO:0007669"/>
    <property type="project" value="TreeGrafter"/>
</dbReference>
<dbReference type="GO" id="GO:0047746">
    <property type="term" value="F:chlorophyllase activity"/>
    <property type="evidence" value="ECO:0007669"/>
    <property type="project" value="TreeGrafter"/>
</dbReference>
<name>A0A803MML5_CHEQI</name>
<evidence type="ECO:0000313" key="3">
    <source>
        <dbReference type="Proteomes" id="UP000596660"/>
    </source>
</evidence>
<dbReference type="PANTHER" id="PTHR46438">
    <property type="entry name" value="ALPHA/BETA-HYDROLASES SUPERFAMILY PROTEIN"/>
    <property type="match status" value="1"/>
</dbReference>
<dbReference type="SMR" id="A0A803MML5"/>